<keyword evidence="1" id="KW-1133">Transmembrane helix</keyword>
<dbReference type="EC" id="2.3.1.48" evidence="2"/>
<dbReference type="AlphaFoldDB" id="A0A8S3PWN6"/>
<evidence type="ECO:0000313" key="2">
    <source>
        <dbReference type="EMBL" id="CAG2187096.1"/>
    </source>
</evidence>
<keyword evidence="2" id="KW-0012">Acyltransferase</keyword>
<feature type="transmembrane region" description="Helical" evidence="1">
    <location>
        <begin position="191"/>
        <end position="210"/>
    </location>
</feature>
<sequence>MEGKCGFNFSIEDSNEASHKFDDFHKDDTFYSAFIFLEQKKSDSKSFERFLSDDKERNGLQEWIWLETHARYETINLPMDFVALTFTISEYGTRPLNIPWMMSESCEGENKISYPNETKRIVTYLVDNIIGNINNSYLCHRTSDNTSSSAMIIWWMTTIWIGYDWNCYFVGEVMEGKFEIQTFSKYDITKILTVSLGILAYMYPFFSVVVEGIQPNPKNELYCYYKKEVKLAKPYSLSRFLQKCFFGSLTDLGVCRYFQEISIGSWKSIQTREKNHIKYAPIAYYYVTVAIIIFSLSAYKFLNIGNEYWKRSDEYVRFPHDYRFGVPEYQGITYHSTLSGWSFQASIWIPFVLSFLTFIVLNVWIYYMLNENDDYIVCFSSDNSKQLYLVSEIMDSYNDNRSCNWLLNASKMLVLRFTMLLSSRFWIFILKQSFCSNSRCCCSDCMVNDDAYTEISDVKCTSRKCITFCLCNFIFGSFLFLLNALMNIIFCSLPVIWFIFYMPIAYVKKDYTRKRKCFFIILFLMCYLPTIREHVGVFEYMFRSIFYLIIAAFTISEHVWRVNLVVLFSLGYFVSYFSEFIHSYHILLNVIFEIQSTIRQRNGARSGNRDPDRVDEDLFNHIVDHCYSVHKRVFMLVLKTTLTAVFMIVTLIILRKTGRFDNSEYLTDTLSILFILLSPKVVSVFAENKSEDEIEKYKEDIETLYWNFYCKTEARADDDTFVQIYLRND</sequence>
<name>A0A8S3PWN6_MYTED</name>
<feature type="transmembrane region" description="Helical" evidence="1">
    <location>
        <begin position="633"/>
        <end position="654"/>
    </location>
</feature>
<dbReference type="OrthoDB" id="6160294at2759"/>
<gene>
    <name evidence="2" type="ORF">MEDL_2604</name>
</gene>
<keyword evidence="1" id="KW-0472">Membrane</keyword>
<keyword evidence="3" id="KW-1185">Reference proteome</keyword>
<feature type="transmembrane region" description="Helical" evidence="1">
    <location>
        <begin position="152"/>
        <end position="170"/>
    </location>
</feature>
<evidence type="ECO:0000313" key="3">
    <source>
        <dbReference type="Proteomes" id="UP000683360"/>
    </source>
</evidence>
<keyword evidence="2" id="KW-0808">Transferase</keyword>
<dbReference type="EMBL" id="CAJPWZ010000155">
    <property type="protein sequence ID" value="CAG2187096.1"/>
    <property type="molecule type" value="Genomic_DNA"/>
</dbReference>
<feature type="transmembrane region" description="Helical" evidence="1">
    <location>
        <begin position="282"/>
        <end position="302"/>
    </location>
</feature>
<accession>A0A8S3PWN6</accession>
<protein>
    <submittedName>
        <fullName evidence="2">CLOCK</fullName>
        <ecNumber evidence="2">2.3.1.48</ecNumber>
    </submittedName>
</protein>
<feature type="transmembrane region" description="Helical" evidence="1">
    <location>
        <begin position="347"/>
        <end position="367"/>
    </location>
</feature>
<dbReference type="Proteomes" id="UP000683360">
    <property type="component" value="Unassembled WGS sequence"/>
</dbReference>
<comment type="caution">
    <text evidence="2">The sequence shown here is derived from an EMBL/GenBank/DDBJ whole genome shotgun (WGS) entry which is preliminary data.</text>
</comment>
<feature type="transmembrane region" description="Helical" evidence="1">
    <location>
        <begin position="487"/>
        <end position="504"/>
    </location>
</feature>
<feature type="transmembrane region" description="Helical" evidence="1">
    <location>
        <begin position="562"/>
        <end position="578"/>
    </location>
</feature>
<proteinExistence type="predicted"/>
<organism evidence="2 3">
    <name type="scientific">Mytilus edulis</name>
    <name type="common">Blue mussel</name>
    <dbReference type="NCBI Taxonomy" id="6550"/>
    <lineage>
        <taxon>Eukaryota</taxon>
        <taxon>Metazoa</taxon>
        <taxon>Spiralia</taxon>
        <taxon>Lophotrochozoa</taxon>
        <taxon>Mollusca</taxon>
        <taxon>Bivalvia</taxon>
        <taxon>Autobranchia</taxon>
        <taxon>Pteriomorphia</taxon>
        <taxon>Mytilida</taxon>
        <taxon>Mytiloidea</taxon>
        <taxon>Mytilidae</taxon>
        <taxon>Mytilinae</taxon>
        <taxon>Mytilus</taxon>
    </lineage>
</organism>
<reference evidence="2" key="1">
    <citation type="submission" date="2021-03" db="EMBL/GenBank/DDBJ databases">
        <authorList>
            <person name="Bekaert M."/>
        </authorList>
    </citation>
    <scope>NUCLEOTIDE SEQUENCE</scope>
</reference>
<evidence type="ECO:0000256" key="1">
    <source>
        <dbReference type="SAM" id="Phobius"/>
    </source>
</evidence>
<dbReference type="GO" id="GO:0061733">
    <property type="term" value="F:protein-lysine-acetyltransferase activity"/>
    <property type="evidence" value="ECO:0007669"/>
    <property type="project" value="UniProtKB-EC"/>
</dbReference>
<keyword evidence="1" id="KW-0812">Transmembrane</keyword>
<feature type="transmembrane region" description="Helical" evidence="1">
    <location>
        <begin position="516"/>
        <end position="531"/>
    </location>
</feature>